<evidence type="ECO:0000256" key="3">
    <source>
        <dbReference type="ARBA" id="ARBA00022692"/>
    </source>
</evidence>
<dbReference type="GO" id="GO:0016020">
    <property type="term" value="C:membrane"/>
    <property type="evidence" value="ECO:0007669"/>
    <property type="project" value="UniProtKB-SubCell"/>
</dbReference>
<keyword evidence="4 6" id="KW-1133">Transmembrane helix</keyword>
<protein>
    <submittedName>
        <fullName evidence="7">Folate-biopterin transporter 9, chloroplastic</fullName>
    </submittedName>
</protein>
<evidence type="ECO:0000256" key="6">
    <source>
        <dbReference type="SAM" id="Phobius"/>
    </source>
</evidence>
<accession>A0A371HIK3</accession>
<evidence type="ECO:0000256" key="2">
    <source>
        <dbReference type="ARBA" id="ARBA00022448"/>
    </source>
</evidence>
<keyword evidence="5 6" id="KW-0472">Membrane</keyword>
<dbReference type="Pfam" id="PF03092">
    <property type="entry name" value="BT1"/>
    <property type="match status" value="1"/>
</dbReference>
<dbReference type="EMBL" id="QJKJ01002502">
    <property type="protein sequence ID" value="RDY02600.1"/>
    <property type="molecule type" value="Genomic_DNA"/>
</dbReference>
<name>A0A371HIK3_MUCPR</name>
<evidence type="ECO:0000256" key="1">
    <source>
        <dbReference type="ARBA" id="ARBA00004141"/>
    </source>
</evidence>
<evidence type="ECO:0000313" key="8">
    <source>
        <dbReference type="Proteomes" id="UP000257109"/>
    </source>
</evidence>
<comment type="subcellular location">
    <subcellularLocation>
        <location evidence="1">Membrane</location>
        <topology evidence="1">Multi-pass membrane protein</topology>
    </subcellularLocation>
</comment>
<feature type="transmembrane region" description="Helical" evidence="6">
    <location>
        <begin position="169"/>
        <end position="195"/>
    </location>
</feature>
<feature type="non-terminal residue" evidence="7">
    <location>
        <position position="1"/>
    </location>
</feature>
<organism evidence="7 8">
    <name type="scientific">Mucuna pruriens</name>
    <name type="common">Velvet bean</name>
    <name type="synonym">Dolichos pruriens</name>
    <dbReference type="NCBI Taxonomy" id="157652"/>
    <lineage>
        <taxon>Eukaryota</taxon>
        <taxon>Viridiplantae</taxon>
        <taxon>Streptophyta</taxon>
        <taxon>Embryophyta</taxon>
        <taxon>Tracheophyta</taxon>
        <taxon>Spermatophyta</taxon>
        <taxon>Magnoliopsida</taxon>
        <taxon>eudicotyledons</taxon>
        <taxon>Gunneridae</taxon>
        <taxon>Pentapetalae</taxon>
        <taxon>rosids</taxon>
        <taxon>fabids</taxon>
        <taxon>Fabales</taxon>
        <taxon>Fabaceae</taxon>
        <taxon>Papilionoideae</taxon>
        <taxon>50 kb inversion clade</taxon>
        <taxon>NPAAA clade</taxon>
        <taxon>indigoferoid/millettioid clade</taxon>
        <taxon>Phaseoleae</taxon>
        <taxon>Mucuna</taxon>
    </lineage>
</organism>
<gene>
    <name evidence="7" type="ORF">CR513_13927</name>
</gene>
<proteinExistence type="predicted"/>
<dbReference type="InterPro" id="IPR039309">
    <property type="entry name" value="BT1"/>
</dbReference>
<evidence type="ECO:0000313" key="7">
    <source>
        <dbReference type="EMBL" id="RDY02600.1"/>
    </source>
</evidence>
<evidence type="ECO:0000256" key="4">
    <source>
        <dbReference type="ARBA" id="ARBA00022989"/>
    </source>
</evidence>
<sequence length="196" mass="22154">MVRSTKLAATIIYIHGISCKWNLRKLDRQAMFVIFSSLLSLQLAISYSTREEYLGMSQLLGQDLTRKSILENIRKRVSDLVTVISDEHFPAPCIDCWINFHGRNAFSGLEWLANCCFFGTQLYNHYWKKTLMRKLISMVQILYVSSLLLDLVLIKQINLKQGIPNKDSAFLALNLSLSSIASAFSGIGLASCLGIR</sequence>
<feature type="transmembrane region" description="Helical" evidence="6">
    <location>
        <begin position="135"/>
        <end position="157"/>
    </location>
</feature>
<keyword evidence="2" id="KW-0813">Transport</keyword>
<dbReference type="STRING" id="157652.A0A371HIK3"/>
<evidence type="ECO:0000256" key="5">
    <source>
        <dbReference type="ARBA" id="ARBA00023136"/>
    </source>
</evidence>
<dbReference type="Proteomes" id="UP000257109">
    <property type="component" value="Unassembled WGS sequence"/>
</dbReference>
<reference evidence="7" key="1">
    <citation type="submission" date="2018-05" db="EMBL/GenBank/DDBJ databases">
        <title>Draft genome of Mucuna pruriens seed.</title>
        <authorList>
            <person name="Nnadi N.E."/>
            <person name="Vos R."/>
            <person name="Hasami M.H."/>
            <person name="Devisetty U.K."/>
            <person name="Aguiy J.C."/>
        </authorList>
    </citation>
    <scope>NUCLEOTIDE SEQUENCE [LARGE SCALE GENOMIC DNA]</scope>
    <source>
        <strain evidence="7">JCA_2017</strain>
    </source>
</reference>
<dbReference type="AlphaFoldDB" id="A0A371HIK3"/>
<dbReference type="PANTHER" id="PTHR31585">
    <property type="entry name" value="FOLATE-BIOPTERIN TRANSPORTER 1, CHLOROPLASTIC"/>
    <property type="match status" value="1"/>
</dbReference>
<dbReference type="PANTHER" id="PTHR31585:SF12">
    <property type="entry name" value="FOLATE-BIOPTERIN TRANSPORTER 9, CHLOROPLASTIC-RELATED"/>
    <property type="match status" value="1"/>
</dbReference>
<keyword evidence="8" id="KW-1185">Reference proteome</keyword>
<comment type="caution">
    <text evidence="7">The sequence shown here is derived from an EMBL/GenBank/DDBJ whole genome shotgun (WGS) entry which is preliminary data.</text>
</comment>
<keyword evidence="3 6" id="KW-0812">Transmembrane</keyword>